<organism evidence="2 3">
    <name type="scientific">Paeniglutamicibacter gangotriensis</name>
    <dbReference type="NCBI Taxonomy" id="254787"/>
    <lineage>
        <taxon>Bacteria</taxon>
        <taxon>Bacillati</taxon>
        <taxon>Actinomycetota</taxon>
        <taxon>Actinomycetes</taxon>
        <taxon>Micrococcales</taxon>
        <taxon>Micrococcaceae</taxon>
        <taxon>Paeniglutamicibacter</taxon>
    </lineage>
</organism>
<evidence type="ECO:0000313" key="3">
    <source>
        <dbReference type="Proteomes" id="UP000323856"/>
    </source>
</evidence>
<proteinExistence type="predicted"/>
<evidence type="ECO:0000259" key="1">
    <source>
        <dbReference type="Pfam" id="PF08808"/>
    </source>
</evidence>
<name>A0A5B0E1Y3_9MICC</name>
<feature type="domain" description="RES" evidence="1">
    <location>
        <begin position="46"/>
        <end position="197"/>
    </location>
</feature>
<gene>
    <name evidence="2" type="ORF">FQ154_20295</name>
</gene>
<dbReference type="Pfam" id="PF08808">
    <property type="entry name" value="RES"/>
    <property type="match status" value="1"/>
</dbReference>
<dbReference type="InterPro" id="IPR014914">
    <property type="entry name" value="RES_dom"/>
</dbReference>
<evidence type="ECO:0000313" key="2">
    <source>
        <dbReference type="EMBL" id="KAA0973024.1"/>
    </source>
</evidence>
<comment type="caution">
    <text evidence="2">The sequence shown here is derived from an EMBL/GenBank/DDBJ whole genome shotgun (WGS) entry which is preliminary data.</text>
</comment>
<dbReference type="AlphaFoldDB" id="A0A5B0E1Y3"/>
<dbReference type="EMBL" id="VOBL01000042">
    <property type="protein sequence ID" value="KAA0973024.1"/>
    <property type="molecule type" value="Genomic_DNA"/>
</dbReference>
<dbReference type="OrthoDB" id="4481222at2"/>
<dbReference type="RefSeq" id="WP_149621136.1">
    <property type="nucleotide sequence ID" value="NZ_VOBL01000042.1"/>
</dbReference>
<protein>
    <submittedName>
        <fullName evidence="2">RES domain-containing protein</fullName>
    </submittedName>
</protein>
<reference evidence="2 3" key="1">
    <citation type="submission" date="2019-07" db="EMBL/GenBank/DDBJ databases">
        <title>Analysis of the biochemical properties, biological activity and biotechnological potential of siderophores and biosurfactants produced by Antarctic psychrotolerant bacteria.</title>
        <authorList>
            <person name="Styczynski M."/>
            <person name="Krucon T."/>
            <person name="Decewicz P."/>
            <person name="Dziewit L."/>
        </authorList>
    </citation>
    <scope>NUCLEOTIDE SEQUENCE [LARGE SCALE GENOMIC DNA]</scope>
    <source>
        <strain evidence="2 3">ANT_H27</strain>
    </source>
</reference>
<sequence>MTQQPERQTVWLKAPENGDVTRDFPSSILPNECVRAHSADNGPGWFATVTSFDAVVGGRFDLVVPDCESTTDVDIDDNGEVRDIGTLYCSNDVEAALRERLGANFACRRFIAATDLHDTQMSIIYTHESNLGTCMADTVNAPPDVLTREISTMSDYEVTRAWATSFYETGFDGLAYEPRSTPGRDRIAFAVFGPAGPNTNLKWSPHPKWWHEVVDKGILFVQISGEKATIIH</sequence>
<accession>A0A5B0E1Y3</accession>
<dbReference type="Proteomes" id="UP000323856">
    <property type="component" value="Unassembled WGS sequence"/>
</dbReference>